<accession>A0A1F2WS73</accession>
<gene>
    <name evidence="1" type="ORF">A2Y75_01265</name>
</gene>
<evidence type="ECO:0000313" key="1">
    <source>
        <dbReference type="EMBL" id="OFW59626.1"/>
    </source>
</evidence>
<dbReference type="Gene3D" id="3.90.550.10">
    <property type="entry name" value="Spore Coat Polysaccharide Biosynthesis Protein SpsA, Chain A"/>
    <property type="match status" value="1"/>
</dbReference>
<organism evidence="1 2">
    <name type="scientific">Candidatus Solincola sediminis</name>
    <dbReference type="NCBI Taxonomy" id="1797199"/>
    <lineage>
        <taxon>Bacteria</taxon>
        <taxon>Bacillati</taxon>
        <taxon>Actinomycetota</taxon>
        <taxon>Candidatus Geothermincolia</taxon>
        <taxon>Candidatus Geothermincolales</taxon>
        <taxon>Candidatus Geothermincolaceae</taxon>
        <taxon>Candidatus Solincola</taxon>
    </lineage>
</organism>
<reference evidence="1 2" key="1">
    <citation type="journal article" date="2016" name="Nat. Commun.">
        <title>Thousands of microbial genomes shed light on interconnected biogeochemical processes in an aquifer system.</title>
        <authorList>
            <person name="Anantharaman K."/>
            <person name="Brown C.T."/>
            <person name="Hug L.A."/>
            <person name="Sharon I."/>
            <person name="Castelle C.J."/>
            <person name="Probst A.J."/>
            <person name="Thomas B.C."/>
            <person name="Singh A."/>
            <person name="Wilkins M.J."/>
            <person name="Karaoz U."/>
            <person name="Brodie E.L."/>
            <person name="Williams K.H."/>
            <person name="Hubbard S.S."/>
            <person name="Banfield J.F."/>
        </authorList>
    </citation>
    <scope>NUCLEOTIDE SEQUENCE [LARGE SCALE GENOMIC DNA]</scope>
</reference>
<evidence type="ECO:0000313" key="2">
    <source>
        <dbReference type="Proteomes" id="UP000177876"/>
    </source>
</evidence>
<dbReference type="SUPFAM" id="SSF53448">
    <property type="entry name" value="Nucleotide-diphospho-sugar transferases"/>
    <property type="match status" value="1"/>
</dbReference>
<proteinExistence type="predicted"/>
<dbReference type="EMBL" id="MELK01000013">
    <property type="protein sequence ID" value="OFW59626.1"/>
    <property type="molecule type" value="Genomic_DNA"/>
</dbReference>
<evidence type="ECO:0008006" key="3">
    <source>
        <dbReference type="Google" id="ProtNLM"/>
    </source>
</evidence>
<name>A0A1F2WS73_9ACTN</name>
<protein>
    <recommendedName>
        <fullName evidence="3">Glycosyltransferase family 2 protein</fullName>
    </recommendedName>
</protein>
<comment type="caution">
    <text evidence="1">The sequence shown here is derived from an EMBL/GenBank/DDBJ whole genome shotgun (WGS) entry which is preliminary data.</text>
</comment>
<dbReference type="AlphaFoldDB" id="A0A1F2WS73"/>
<dbReference type="STRING" id="1797197.A2Y75_01265"/>
<dbReference type="Proteomes" id="UP000177876">
    <property type="component" value="Unassembled WGS sequence"/>
</dbReference>
<dbReference type="InterPro" id="IPR029044">
    <property type="entry name" value="Nucleotide-diphossugar_trans"/>
</dbReference>
<sequence length="405" mass="46821">MKLSIIIPSYWGRKAGEPFNEEDAVYDHPTAIDSEGTLARALESIRLLNYDDFRVVVLGAPTHASLAAEMERRIEEIVEPFHRDFPVTYIGPSRLSVMRELMERRGGEAYKDMLSLTGYSNIRNCCLVAACLTDADAAVLFDDDQVYEDPDYLLKVSQTIGDIYENKFVWGVAGYYVNADGNYLLPENRDWVYSEWPAVKTMNEAFGAIESGEGLKITPWVFGGNMVIHRNLYTRLAFDPNITRGEDIDYLINARFLGYCFFLDSRLPIRHLAPPKTAPKWRRFREDVDRFLYTRAKLNSQDPYLAGWRRVAIEELEPYPGRFLKDDLENLIFKTSLLMGLEYLSKGDQSGFEQSMANLQRASANPYARSNPYKWYIDFRERWERCMDFLSSNRQIKDYVTGLYA</sequence>